<evidence type="ECO:0000313" key="1">
    <source>
        <dbReference type="EMBL" id="SDM32065.1"/>
    </source>
</evidence>
<dbReference type="EMBL" id="FNFO01000012">
    <property type="protein sequence ID" value="SDM32065.1"/>
    <property type="molecule type" value="Genomic_DNA"/>
</dbReference>
<sequence length="350" mass="41146">MWGSTEDKWQRVTFTWKRKVVLTMKLYWKDTNTNVDRWPQLEIEISEATKPAIRVMAGSGLKFKIQHDNMPIAWGRVASDYYGCWYLRNQFEWNKVEAPITPITSNDVERSLEHQTERERLTYWGKFFLDALSKSNATIFYNGTWELSVALHDESHVSPFSSKHWKRFNSEKVFYPQRPLWIDWDFRNTSPLLSLKSQPSEDNGRTKWWRKKVREGTCPPVLAWFISALDSFVIIDGHCRMQAYELEHIKPTVLVLNAIQKVKITPDRATQESILRGLENRKIHPLKKDISVDLMNSLLISAFDDRPYNRPITSSIAKRDFAKEWLDELLQFKNDSDIDQEELEGMIAGQ</sequence>
<evidence type="ECO:0000313" key="2">
    <source>
        <dbReference type="Proteomes" id="UP000198510"/>
    </source>
</evidence>
<accession>A0A1G9SB96</accession>
<proteinExistence type="predicted"/>
<dbReference type="AlphaFoldDB" id="A0A1G9SB96"/>
<reference evidence="1 2" key="1">
    <citation type="submission" date="2016-10" db="EMBL/GenBank/DDBJ databases">
        <authorList>
            <person name="de Groot N.N."/>
        </authorList>
    </citation>
    <scope>NUCLEOTIDE SEQUENCE [LARGE SCALE GENOMIC DNA]</scope>
    <source>
        <strain evidence="1 2">DSM 25186</strain>
    </source>
</reference>
<keyword evidence="2" id="KW-1185">Reference proteome</keyword>
<organism evidence="1 2">
    <name type="scientific">Catalinimonas alkaloidigena</name>
    <dbReference type="NCBI Taxonomy" id="1075417"/>
    <lineage>
        <taxon>Bacteria</taxon>
        <taxon>Pseudomonadati</taxon>
        <taxon>Bacteroidota</taxon>
        <taxon>Cytophagia</taxon>
        <taxon>Cytophagales</taxon>
        <taxon>Catalimonadaceae</taxon>
        <taxon>Catalinimonas</taxon>
    </lineage>
</organism>
<name>A0A1G9SB96_9BACT</name>
<gene>
    <name evidence="1" type="ORF">SAMN05421823_11278</name>
</gene>
<protein>
    <submittedName>
        <fullName evidence="1">Uncharacterized protein</fullName>
    </submittedName>
</protein>
<dbReference type="Proteomes" id="UP000198510">
    <property type="component" value="Unassembled WGS sequence"/>
</dbReference>
<dbReference type="STRING" id="1075417.SAMN05421823_11278"/>